<comment type="caution">
    <text evidence="5">The sequence shown here is derived from an EMBL/GenBank/DDBJ whole genome shotgun (WGS) entry which is preliminary data.</text>
</comment>
<evidence type="ECO:0000259" key="4">
    <source>
        <dbReference type="SMART" id="SM00047"/>
    </source>
</evidence>
<dbReference type="Gene3D" id="1.10.530.10">
    <property type="match status" value="1"/>
</dbReference>
<feature type="transmembrane region" description="Helical" evidence="3">
    <location>
        <begin position="30"/>
        <end position="52"/>
    </location>
</feature>
<dbReference type="InterPro" id="IPR002901">
    <property type="entry name" value="MGlyc_endo_b_GlcNAc-like_dom"/>
</dbReference>
<keyword evidence="2 5" id="KW-0378">Hydrolase</keyword>
<accession>A0A7W3UIA6</accession>
<gene>
    <name evidence="5" type="ORF">H5R92_04950</name>
</gene>
<dbReference type="Pfam" id="PF01832">
    <property type="entry name" value="Glucosaminidase"/>
    <property type="match status" value="1"/>
</dbReference>
<evidence type="ECO:0000256" key="1">
    <source>
        <dbReference type="ARBA" id="ARBA00010266"/>
    </source>
</evidence>
<dbReference type="AlphaFoldDB" id="A0A7W3UIA6"/>
<dbReference type="PANTHER" id="PTHR33308:SF9">
    <property type="entry name" value="PEPTIDOGLYCAN HYDROLASE FLGJ"/>
    <property type="match status" value="1"/>
</dbReference>
<dbReference type="SMART" id="SM00047">
    <property type="entry name" value="LYZ2"/>
    <property type="match status" value="1"/>
</dbReference>
<evidence type="ECO:0000313" key="6">
    <source>
        <dbReference type="Proteomes" id="UP000534578"/>
    </source>
</evidence>
<sequence length="222" mass="25956">MLQLITSRKEEARLVAKRKRRRKNRHTGRNWIISILAIIVIFLGVYVGHHFYRIWNQQRIEQEAREKDRRAKQLFIQQVAPEAQAMQNTYHVYASITIAQAILESQWGTSQLASQYHNLFGIKGTGANSRVMTTKEYINGKWIVTKGRFRVYDNWSDSIKDHTRLMLNGTDTNQQNYDRVIHAANYQEAARGLQEAGYATDPDYAQKLISVIKAYKLYNYDK</sequence>
<dbReference type="GO" id="GO:0004040">
    <property type="term" value="F:amidase activity"/>
    <property type="evidence" value="ECO:0007669"/>
    <property type="project" value="InterPro"/>
</dbReference>
<dbReference type="InterPro" id="IPR051056">
    <property type="entry name" value="Glycosyl_Hydrolase_73"/>
</dbReference>
<evidence type="ECO:0000256" key="3">
    <source>
        <dbReference type="SAM" id="Phobius"/>
    </source>
</evidence>
<dbReference type="EMBL" id="JACIVE010000054">
    <property type="protein sequence ID" value="MBB1095530.1"/>
    <property type="molecule type" value="Genomic_DNA"/>
</dbReference>
<name>A0A7W3UIA6_9LACO</name>
<dbReference type="PRINTS" id="PR01002">
    <property type="entry name" value="FLGFLGJ"/>
</dbReference>
<protein>
    <submittedName>
        <fullName evidence="5">Glycoside hydrolase family 73 protein</fullName>
    </submittedName>
</protein>
<evidence type="ECO:0000313" key="5">
    <source>
        <dbReference type="EMBL" id="MBB1095530.1"/>
    </source>
</evidence>
<dbReference type="Gene3D" id="4.10.80.30">
    <property type="entry name" value="DNA polymerase, domain 6"/>
    <property type="match status" value="1"/>
</dbReference>
<feature type="domain" description="Mannosyl-glycoprotein endo-beta-N-acetylglucosamidase-like" evidence="4">
    <location>
        <begin position="62"/>
        <end position="221"/>
    </location>
</feature>
<keyword evidence="3" id="KW-0812">Transmembrane</keyword>
<comment type="similarity">
    <text evidence="1">Belongs to the glycosyl hydrolase 73 family.</text>
</comment>
<dbReference type="PANTHER" id="PTHR33308">
    <property type="entry name" value="PEPTIDOGLYCAN HYDROLASE FLGJ"/>
    <property type="match status" value="1"/>
</dbReference>
<organism evidence="5 6">
    <name type="scientific">Limosilactobacillus agrestis</name>
    <dbReference type="NCBI Taxonomy" id="2759748"/>
    <lineage>
        <taxon>Bacteria</taxon>
        <taxon>Bacillati</taxon>
        <taxon>Bacillota</taxon>
        <taxon>Bacilli</taxon>
        <taxon>Lactobacillales</taxon>
        <taxon>Lactobacillaceae</taxon>
        <taxon>Limosilactobacillus</taxon>
    </lineage>
</organism>
<evidence type="ECO:0000256" key="2">
    <source>
        <dbReference type="ARBA" id="ARBA00022801"/>
    </source>
</evidence>
<keyword evidence="3" id="KW-1133">Transmembrane helix</keyword>
<proteinExistence type="inferred from homology"/>
<reference evidence="5 6" key="1">
    <citation type="submission" date="2020-07" db="EMBL/GenBank/DDBJ databases">
        <title>Description of Limosilactobacillus balticus sp. nov., Limosilactobacillus agrestis sp. nov., Limosilactobacillus albertensis sp. nov., Limosilactobacillus rudii sp. nov., Limosilactobacillus fastidiosus sp. nov., five novel Limosilactobacillus species isolated from the vertebrate gastrointestinal tract, and proposal of 6 subspecies of Limosilactobacillus reuteri adapted to the gastrointestinal tract of specific vertebrate hosts.</title>
        <authorList>
            <person name="Li F."/>
            <person name="Cheng C."/>
            <person name="Zheng J."/>
            <person name="Quevedo R.M."/>
            <person name="Li J."/>
            <person name="Roos S."/>
            <person name="Gaenzle M.G."/>
            <person name="Walter J."/>
        </authorList>
    </citation>
    <scope>NUCLEOTIDE SEQUENCE [LARGE SCALE GENOMIC DNA]</scope>
    <source>
        <strain evidence="5 6">BG-MG3-A</strain>
    </source>
</reference>
<keyword evidence="3" id="KW-0472">Membrane</keyword>
<dbReference type="Proteomes" id="UP000534578">
    <property type="component" value="Unassembled WGS sequence"/>
</dbReference>